<accession>A0A0W0GFP3</accession>
<reference evidence="2 3" key="1">
    <citation type="submission" date="2015-12" db="EMBL/GenBank/DDBJ databases">
        <title>Draft genome sequence of Moniliophthora roreri, the causal agent of frosty pod rot of cacao.</title>
        <authorList>
            <person name="Aime M.C."/>
            <person name="Diaz-Valderrama J.R."/>
            <person name="Kijpornyongpan T."/>
            <person name="Phillips-Mora W."/>
        </authorList>
    </citation>
    <scope>NUCLEOTIDE SEQUENCE [LARGE SCALE GENOMIC DNA]</scope>
    <source>
        <strain evidence="2 3">MCA 2952</strain>
    </source>
</reference>
<dbReference type="PANTHER" id="PTHR24559:SF444">
    <property type="entry name" value="REVERSE TRANSCRIPTASE DOMAIN-CONTAINING PROTEIN"/>
    <property type="match status" value="1"/>
</dbReference>
<proteinExistence type="predicted"/>
<dbReference type="Pfam" id="PF00078">
    <property type="entry name" value="RVT_1"/>
    <property type="match status" value="1"/>
</dbReference>
<dbReference type="AlphaFoldDB" id="A0A0W0GFP3"/>
<comment type="caution">
    <text evidence="2">The sequence shown here is derived from an EMBL/GenBank/DDBJ whole genome shotgun (WGS) entry which is preliminary data.</text>
</comment>
<feature type="domain" description="Reverse transcriptase" evidence="1">
    <location>
        <begin position="1"/>
        <end position="108"/>
    </location>
</feature>
<dbReference type="PROSITE" id="PS50878">
    <property type="entry name" value="RT_POL"/>
    <property type="match status" value="1"/>
</dbReference>
<dbReference type="CDD" id="cd01647">
    <property type="entry name" value="RT_LTR"/>
    <property type="match status" value="1"/>
</dbReference>
<evidence type="ECO:0000313" key="2">
    <source>
        <dbReference type="EMBL" id="KTB47366.1"/>
    </source>
</evidence>
<evidence type="ECO:0000259" key="1">
    <source>
        <dbReference type="PROSITE" id="PS50878"/>
    </source>
</evidence>
<dbReference type="PANTHER" id="PTHR24559">
    <property type="entry name" value="TRANSPOSON TY3-I GAG-POL POLYPROTEIN"/>
    <property type="match status" value="1"/>
</dbReference>
<gene>
    <name evidence="2" type="ORF">WG66_56</name>
</gene>
<dbReference type="EMBL" id="LATX01000031">
    <property type="protein sequence ID" value="KTB47366.1"/>
    <property type="molecule type" value="Genomic_DNA"/>
</dbReference>
<organism evidence="2 3">
    <name type="scientific">Moniliophthora roreri</name>
    <name type="common">Frosty pod rot fungus</name>
    <name type="synonym">Monilia roreri</name>
    <dbReference type="NCBI Taxonomy" id="221103"/>
    <lineage>
        <taxon>Eukaryota</taxon>
        <taxon>Fungi</taxon>
        <taxon>Dikarya</taxon>
        <taxon>Basidiomycota</taxon>
        <taxon>Agaricomycotina</taxon>
        <taxon>Agaricomycetes</taxon>
        <taxon>Agaricomycetidae</taxon>
        <taxon>Agaricales</taxon>
        <taxon>Marasmiineae</taxon>
        <taxon>Marasmiaceae</taxon>
        <taxon>Moniliophthora</taxon>
    </lineage>
</organism>
<dbReference type="InterPro" id="IPR000477">
    <property type="entry name" value="RT_dom"/>
</dbReference>
<evidence type="ECO:0000313" key="3">
    <source>
        <dbReference type="Proteomes" id="UP000054988"/>
    </source>
</evidence>
<name>A0A0W0GFP3_MONRR</name>
<dbReference type="InterPro" id="IPR043502">
    <property type="entry name" value="DNA/RNA_pol_sf"/>
</dbReference>
<dbReference type="Proteomes" id="UP000054988">
    <property type="component" value="Unassembled WGS sequence"/>
</dbReference>
<dbReference type="Gene3D" id="3.10.10.10">
    <property type="entry name" value="HIV Type 1 Reverse Transcriptase, subunit A, domain 1"/>
    <property type="match status" value="1"/>
</dbReference>
<dbReference type="InterPro" id="IPR053134">
    <property type="entry name" value="RNA-dir_DNA_polymerase"/>
</dbReference>
<sequence>MASPFFFVDKKEKDLIDKLKEAEYFTKLDLHNSYNNIQIKDGDQWKAAFKTNKGLFELMVMFFGLSNSPATFQFFMDDIFANYLEEEWVVIYMNDILIFSPDLETHKK</sequence>
<dbReference type="SUPFAM" id="SSF56672">
    <property type="entry name" value="DNA/RNA polymerases"/>
    <property type="match status" value="1"/>
</dbReference>
<dbReference type="InterPro" id="IPR043128">
    <property type="entry name" value="Rev_trsase/Diguanyl_cyclase"/>
</dbReference>
<dbReference type="Gene3D" id="3.30.70.270">
    <property type="match status" value="1"/>
</dbReference>
<protein>
    <recommendedName>
        <fullName evidence="1">Reverse transcriptase domain-containing protein</fullName>
    </recommendedName>
</protein>